<dbReference type="EMBL" id="JAPDRQ010000117">
    <property type="protein sequence ID" value="KAJ9654591.1"/>
    <property type="molecule type" value="Genomic_DNA"/>
</dbReference>
<accession>A0ACC3A352</accession>
<gene>
    <name evidence="1" type="ORF">H2198_006406</name>
</gene>
<evidence type="ECO:0000313" key="1">
    <source>
        <dbReference type="EMBL" id="KAJ9654591.1"/>
    </source>
</evidence>
<evidence type="ECO:0000313" key="2">
    <source>
        <dbReference type="Proteomes" id="UP001172386"/>
    </source>
</evidence>
<keyword evidence="2" id="KW-1185">Reference proteome</keyword>
<sequence>MVVIDQGFNGYRDIILPLATQDSLVQRTVSVVAALHLATERPDLLRPAEIGRSAIIARLRKDALSGQHNKIFNLSTWVTIILLLVGETVTGTQEFVMLFAMLKSLVQHSGLLVDTSPAACQFLLQQSQMFNLFTPPFLDSAHGTVALQERLDNYFGFMSYPAPVGSELWNALAILRQAIYQARDLYLQETRNELSAADRIRSVESLRLLLVDINEDTPGMHAFVWVYFLAGAASSEPRHREFFSHRLKLVYNRTRMRNILVTLDTLEQIWCLPEGQNWTHCPAILGRVLVM</sequence>
<proteinExistence type="predicted"/>
<organism evidence="1 2">
    <name type="scientific">Neophaeococcomyces mojaviensis</name>
    <dbReference type="NCBI Taxonomy" id="3383035"/>
    <lineage>
        <taxon>Eukaryota</taxon>
        <taxon>Fungi</taxon>
        <taxon>Dikarya</taxon>
        <taxon>Ascomycota</taxon>
        <taxon>Pezizomycotina</taxon>
        <taxon>Eurotiomycetes</taxon>
        <taxon>Chaetothyriomycetidae</taxon>
        <taxon>Chaetothyriales</taxon>
        <taxon>Chaetothyriales incertae sedis</taxon>
        <taxon>Neophaeococcomyces</taxon>
    </lineage>
</organism>
<protein>
    <submittedName>
        <fullName evidence="1">Uncharacterized protein</fullName>
    </submittedName>
</protein>
<reference evidence="1" key="1">
    <citation type="submission" date="2022-10" db="EMBL/GenBank/DDBJ databases">
        <title>Culturing micro-colonial fungi from biological soil crusts in the Mojave desert and describing Neophaeococcomyces mojavensis, and introducing the new genera and species Taxawa tesnikishii.</title>
        <authorList>
            <person name="Kurbessoian T."/>
            <person name="Stajich J.E."/>
        </authorList>
    </citation>
    <scope>NUCLEOTIDE SEQUENCE</scope>
    <source>
        <strain evidence="1">JES_112</strain>
    </source>
</reference>
<dbReference type="Proteomes" id="UP001172386">
    <property type="component" value="Unassembled WGS sequence"/>
</dbReference>
<name>A0ACC3A352_9EURO</name>
<comment type="caution">
    <text evidence="1">The sequence shown here is derived from an EMBL/GenBank/DDBJ whole genome shotgun (WGS) entry which is preliminary data.</text>
</comment>